<evidence type="ECO:0000256" key="4">
    <source>
        <dbReference type="ARBA" id="ARBA00022490"/>
    </source>
</evidence>
<keyword evidence="5" id="KW-0723">Serine/threonine-protein kinase</keyword>
<comment type="caution">
    <text evidence="17">The sequence shown here is derived from an EMBL/GenBank/DDBJ whole genome shotgun (WGS) entry which is preliminary data.</text>
</comment>
<sequence length="596" mass="68569">MAATRETAKASVKPAEQTVIPEVIVDGKRKITYQRGRFFGKGGFAKCYEITDVNTKNVYAGKIISKQLLTKNLQKEKVTQEIEIHRSLNHKNIVHFHGYFEDSHNVYIVLELCRMRSLMELHKRRKMLTEPEVRFYLRQVLSGVQFLHNRRIIHRDLKLGNLFLNDNLEVKIGDFGLATRVTYDGERKKTLCGTPNYIAPEVLCKKGHSYEVDTWSIGCIMYTLLVGKPPFETNSLNETYARIKRCEYRLPNTMLKTAARIIKKMLHPDPQKRAKIEELLADEFFVNGYTPSQLPLSCLTMEPRFDTMEKTANLSIRRPLFQVNAEENVKVGSPNPKMKDGAPNFVKDGLPGPHYFLGIPGSHSTVPYNPKEHWQALYVQLSQVLRSNPAREGHIYHDDAEDPAAQPMVWVSKWVDYSYKYGFGYQLSDDSVGVVFNDNTKLIILANGKNLHYVDRERQEHYYTVTEYPPNLEKKMKLLHYFLRYMAENLLKAGATVAAIPSDNLARSPCLHEWFRTSQAVVMHLTNGTLQINFQDHRKLIMCPLMGAVTYIDEDKNFRTFRFSGIEKYGCSPGLAESLEFALKKVDRLLSITKEN</sequence>
<dbReference type="SUPFAM" id="SSF82615">
    <property type="entry name" value="Polo-box domain"/>
    <property type="match status" value="2"/>
</dbReference>
<evidence type="ECO:0000259" key="16">
    <source>
        <dbReference type="PROSITE" id="PS50078"/>
    </source>
</evidence>
<dbReference type="InterPro" id="IPR011009">
    <property type="entry name" value="Kinase-like_dom_sf"/>
</dbReference>
<dbReference type="GO" id="GO:0004674">
    <property type="term" value="F:protein serine/threonine kinase activity"/>
    <property type="evidence" value="ECO:0007669"/>
    <property type="project" value="UniProtKB-KW"/>
</dbReference>
<dbReference type="AlphaFoldDB" id="A0A8K0JYV4"/>
<gene>
    <name evidence="17" type="ORF">J437_LFUL006467</name>
</gene>
<dbReference type="Gene3D" id="3.30.200.20">
    <property type="entry name" value="Phosphorylase Kinase, domain 1"/>
    <property type="match status" value="1"/>
</dbReference>
<dbReference type="Pfam" id="PF00069">
    <property type="entry name" value="Pkinase"/>
    <property type="match status" value="1"/>
</dbReference>
<keyword evidence="4" id="KW-0963">Cytoplasm</keyword>
<keyword evidence="9" id="KW-0418">Kinase</keyword>
<dbReference type="Gene3D" id="1.10.510.10">
    <property type="entry name" value="Transferase(Phosphotransferase) domain 1"/>
    <property type="match status" value="1"/>
</dbReference>
<dbReference type="PROSITE" id="PS00108">
    <property type="entry name" value="PROTEIN_KINASE_ST"/>
    <property type="match status" value="1"/>
</dbReference>
<dbReference type="InterPro" id="IPR036947">
    <property type="entry name" value="POLO_box_dom_sf"/>
</dbReference>
<dbReference type="GO" id="GO:0005813">
    <property type="term" value="C:centrosome"/>
    <property type="evidence" value="ECO:0007669"/>
    <property type="project" value="UniProtKB-SubCell"/>
</dbReference>
<dbReference type="CDD" id="cd13118">
    <property type="entry name" value="POLO_box_1"/>
    <property type="match status" value="1"/>
</dbReference>
<reference evidence="17" key="2">
    <citation type="submission" date="2017-10" db="EMBL/GenBank/DDBJ databases">
        <title>Ladona fulva Genome sequencing and assembly.</title>
        <authorList>
            <person name="Murali S."/>
            <person name="Richards S."/>
            <person name="Bandaranaike D."/>
            <person name="Bellair M."/>
            <person name="Blankenburg K."/>
            <person name="Chao H."/>
            <person name="Dinh H."/>
            <person name="Doddapaneni H."/>
            <person name="Dugan-Rocha S."/>
            <person name="Elkadiri S."/>
            <person name="Gnanaolivu R."/>
            <person name="Hernandez B."/>
            <person name="Skinner E."/>
            <person name="Javaid M."/>
            <person name="Lee S."/>
            <person name="Li M."/>
            <person name="Ming W."/>
            <person name="Munidasa M."/>
            <person name="Muniz J."/>
            <person name="Nguyen L."/>
            <person name="Hughes D."/>
            <person name="Osuji N."/>
            <person name="Pu L.-L."/>
            <person name="Puazo M."/>
            <person name="Qu C."/>
            <person name="Quiroz J."/>
            <person name="Raj R."/>
            <person name="Weissenberger G."/>
            <person name="Xin Y."/>
            <person name="Zou X."/>
            <person name="Han Y."/>
            <person name="Worley K."/>
            <person name="Muzny D."/>
            <person name="Gibbs R."/>
        </authorList>
    </citation>
    <scope>NUCLEOTIDE SEQUENCE</scope>
    <source>
        <strain evidence="17">Sampled in the wild</strain>
    </source>
</reference>
<comment type="catalytic activity">
    <reaction evidence="14">
        <text>L-seryl-[protein] + ATP = O-phospho-L-seryl-[protein] + ADP + H(+)</text>
        <dbReference type="Rhea" id="RHEA:17989"/>
        <dbReference type="Rhea" id="RHEA-COMP:9863"/>
        <dbReference type="Rhea" id="RHEA-COMP:11604"/>
        <dbReference type="ChEBI" id="CHEBI:15378"/>
        <dbReference type="ChEBI" id="CHEBI:29999"/>
        <dbReference type="ChEBI" id="CHEBI:30616"/>
        <dbReference type="ChEBI" id="CHEBI:83421"/>
        <dbReference type="ChEBI" id="CHEBI:456216"/>
        <dbReference type="EC" id="2.7.11.21"/>
    </reaction>
</comment>
<feature type="domain" description="POLO box" evidence="16">
    <location>
        <begin position="510"/>
        <end position="591"/>
    </location>
</feature>
<evidence type="ECO:0000313" key="17">
    <source>
        <dbReference type="EMBL" id="KAG8224873.1"/>
    </source>
</evidence>
<protein>
    <recommendedName>
        <fullName evidence="3">polo kinase</fullName>
        <ecNumber evidence="3">2.7.11.21</ecNumber>
    </recommendedName>
</protein>
<accession>A0A8K0JYV4</accession>
<dbReference type="GO" id="GO:0005737">
    <property type="term" value="C:cytoplasm"/>
    <property type="evidence" value="ECO:0007669"/>
    <property type="project" value="TreeGrafter"/>
</dbReference>
<evidence type="ECO:0000259" key="15">
    <source>
        <dbReference type="PROSITE" id="PS50011"/>
    </source>
</evidence>
<dbReference type="InterPro" id="IPR008271">
    <property type="entry name" value="Ser/Thr_kinase_AS"/>
</dbReference>
<dbReference type="InterPro" id="IPR033701">
    <property type="entry name" value="POLO_box_1"/>
</dbReference>
<evidence type="ECO:0000256" key="8">
    <source>
        <dbReference type="ARBA" id="ARBA00022741"/>
    </source>
</evidence>
<dbReference type="FunFam" id="1.10.510.10:FF:000727">
    <property type="entry name" value="Serine/threonine-protein kinase PLK"/>
    <property type="match status" value="1"/>
</dbReference>
<evidence type="ECO:0000256" key="3">
    <source>
        <dbReference type="ARBA" id="ARBA00012424"/>
    </source>
</evidence>
<evidence type="ECO:0000313" key="18">
    <source>
        <dbReference type="Proteomes" id="UP000792457"/>
    </source>
</evidence>
<evidence type="ECO:0000256" key="1">
    <source>
        <dbReference type="ARBA" id="ARBA00004123"/>
    </source>
</evidence>
<dbReference type="GO" id="GO:0005634">
    <property type="term" value="C:nucleus"/>
    <property type="evidence" value="ECO:0007669"/>
    <property type="project" value="UniProtKB-SubCell"/>
</dbReference>
<dbReference type="PROSITE" id="PS50011">
    <property type="entry name" value="PROTEIN_KINASE_DOM"/>
    <property type="match status" value="1"/>
</dbReference>
<dbReference type="EC" id="2.7.11.21" evidence="3"/>
<keyword evidence="18" id="KW-1185">Reference proteome</keyword>
<dbReference type="CDD" id="cd13117">
    <property type="entry name" value="POLO_box_2"/>
    <property type="match status" value="1"/>
</dbReference>
<dbReference type="InterPro" id="IPR000959">
    <property type="entry name" value="POLO_box_dom"/>
</dbReference>
<organism evidence="17 18">
    <name type="scientific">Ladona fulva</name>
    <name type="common">Scarce chaser dragonfly</name>
    <name type="synonym">Libellula fulva</name>
    <dbReference type="NCBI Taxonomy" id="123851"/>
    <lineage>
        <taxon>Eukaryota</taxon>
        <taxon>Metazoa</taxon>
        <taxon>Ecdysozoa</taxon>
        <taxon>Arthropoda</taxon>
        <taxon>Hexapoda</taxon>
        <taxon>Insecta</taxon>
        <taxon>Pterygota</taxon>
        <taxon>Palaeoptera</taxon>
        <taxon>Odonata</taxon>
        <taxon>Epiprocta</taxon>
        <taxon>Anisoptera</taxon>
        <taxon>Libelluloidea</taxon>
        <taxon>Libellulidae</taxon>
        <taxon>Ladona</taxon>
    </lineage>
</organism>
<evidence type="ECO:0000256" key="7">
    <source>
        <dbReference type="ARBA" id="ARBA00022737"/>
    </source>
</evidence>
<dbReference type="GO" id="GO:0007052">
    <property type="term" value="P:mitotic spindle organization"/>
    <property type="evidence" value="ECO:0007669"/>
    <property type="project" value="TreeGrafter"/>
</dbReference>
<dbReference type="EMBL" id="KZ308214">
    <property type="protein sequence ID" value="KAG8224873.1"/>
    <property type="molecule type" value="Genomic_DNA"/>
</dbReference>
<proteinExistence type="predicted"/>
<dbReference type="Pfam" id="PF00659">
    <property type="entry name" value="POLO_box"/>
    <property type="match status" value="2"/>
</dbReference>
<evidence type="ECO:0000256" key="5">
    <source>
        <dbReference type="ARBA" id="ARBA00022527"/>
    </source>
</evidence>
<dbReference type="GO" id="GO:0000922">
    <property type="term" value="C:spindle pole"/>
    <property type="evidence" value="ECO:0007669"/>
    <property type="project" value="TreeGrafter"/>
</dbReference>
<evidence type="ECO:0000256" key="14">
    <source>
        <dbReference type="ARBA" id="ARBA00048347"/>
    </source>
</evidence>
<dbReference type="GO" id="GO:0005524">
    <property type="term" value="F:ATP binding"/>
    <property type="evidence" value="ECO:0007669"/>
    <property type="project" value="UniProtKB-KW"/>
</dbReference>
<evidence type="ECO:0000256" key="9">
    <source>
        <dbReference type="ARBA" id="ARBA00022777"/>
    </source>
</evidence>
<evidence type="ECO:0000256" key="11">
    <source>
        <dbReference type="ARBA" id="ARBA00023212"/>
    </source>
</evidence>
<comment type="catalytic activity">
    <reaction evidence="13">
        <text>L-threonyl-[protein] + ATP = O-phospho-L-threonyl-[protein] + ADP + H(+)</text>
        <dbReference type="Rhea" id="RHEA:46608"/>
        <dbReference type="Rhea" id="RHEA-COMP:11060"/>
        <dbReference type="Rhea" id="RHEA-COMP:11605"/>
        <dbReference type="ChEBI" id="CHEBI:15378"/>
        <dbReference type="ChEBI" id="CHEBI:30013"/>
        <dbReference type="ChEBI" id="CHEBI:30616"/>
        <dbReference type="ChEBI" id="CHEBI:61977"/>
        <dbReference type="ChEBI" id="CHEBI:456216"/>
        <dbReference type="EC" id="2.7.11.21"/>
    </reaction>
</comment>
<dbReference type="Gene3D" id="3.30.1120.30">
    <property type="entry name" value="POLO box domain"/>
    <property type="match status" value="2"/>
</dbReference>
<feature type="domain" description="POLO box" evidence="16">
    <location>
        <begin position="410"/>
        <end position="488"/>
    </location>
</feature>
<evidence type="ECO:0000256" key="13">
    <source>
        <dbReference type="ARBA" id="ARBA00047802"/>
    </source>
</evidence>
<name>A0A8K0JYV4_LADFU</name>
<keyword evidence="12" id="KW-0539">Nucleus</keyword>
<dbReference type="OrthoDB" id="408964at2759"/>
<evidence type="ECO:0000256" key="2">
    <source>
        <dbReference type="ARBA" id="ARBA00004300"/>
    </source>
</evidence>
<keyword evidence="8" id="KW-0547">Nucleotide-binding</keyword>
<dbReference type="CDD" id="cd14099">
    <property type="entry name" value="STKc_PLK"/>
    <property type="match status" value="1"/>
</dbReference>
<keyword evidence="11" id="KW-0206">Cytoskeleton</keyword>
<evidence type="ECO:0000256" key="10">
    <source>
        <dbReference type="ARBA" id="ARBA00022840"/>
    </source>
</evidence>
<evidence type="ECO:0000256" key="12">
    <source>
        <dbReference type="ARBA" id="ARBA00023242"/>
    </source>
</evidence>
<keyword evidence="7" id="KW-0677">Repeat</keyword>
<dbReference type="SMART" id="SM00220">
    <property type="entry name" value="S_TKc"/>
    <property type="match status" value="1"/>
</dbReference>
<keyword evidence="10" id="KW-0067">ATP-binding</keyword>
<dbReference type="PANTHER" id="PTHR24345:SF93">
    <property type="entry name" value="SERINE_THREONINE-PROTEIN KINASE PLK1"/>
    <property type="match status" value="1"/>
</dbReference>
<dbReference type="FunFam" id="3.30.1120.30:FF:000001">
    <property type="entry name" value="Serine/threonine-protein kinase PLK"/>
    <property type="match status" value="1"/>
</dbReference>
<dbReference type="FunFam" id="3.30.200.20:FF:000284">
    <property type="entry name" value="Serine/threonine-protein kinase PLK"/>
    <property type="match status" value="1"/>
</dbReference>
<reference evidence="17" key="1">
    <citation type="submission" date="2013-04" db="EMBL/GenBank/DDBJ databases">
        <authorList>
            <person name="Qu J."/>
            <person name="Murali S.C."/>
            <person name="Bandaranaike D."/>
            <person name="Bellair M."/>
            <person name="Blankenburg K."/>
            <person name="Chao H."/>
            <person name="Dinh H."/>
            <person name="Doddapaneni H."/>
            <person name="Downs B."/>
            <person name="Dugan-Rocha S."/>
            <person name="Elkadiri S."/>
            <person name="Gnanaolivu R.D."/>
            <person name="Hernandez B."/>
            <person name="Javaid M."/>
            <person name="Jayaseelan J.C."/>
            <person name="Lee S."/>
            <person name="Li M."/>
            <person name="Ming W."/>
            <person name="Munidasa M."/>
            <person name="Muniz J."/>
            <person name="Nguyen L."/>
            <person name="Ongeri F."/>
            <person name="Osuji N."/>
            <person name="Pu L.-L."/>
            <person name="Puazo M."/>
            <person name="Qu C."/>
            <person name="Quiroz J."/>
            <person name="Raj R."/>
            <person name="Weissenberger G."/>
            <person name="Xin Y."/>
            <person name="Zou X."/>
            <person name="Han Y."/>
            <person name="Richards S."/>
            <person name="Worley K."/>
            <person name="Muzny D."/>
            <person name="Gibbs R."/>
        </authorList>
    </citation>
    <scope>NUCLEOTIDE SEQUENCE</scope>
    <source>
        <strain evidence="17">Sampled in the wild</strain>
    </source>
</reference>
<comment type="subcellular location">
    <subcellularLocation>
        <location evidence="2">Cytoplasm</location>
        <location evidence="2">Cytoskeleton</location>
        <location evidence="2">Microtubule organizing center</location>
        <location evidence="2">Centrosome</location>
    </subcellularLocation>
    <subcellularLocation>
        <location evidence="1">Nucleus</location>
    </subcellularLocation>
</comment>
<dbReference type="InterPro" id="IPR000719">
    <property type="entry name" value="Prot_kinase_dom"/>
</dbReference>
<dbReference type="InterPro" id="IPR033695">
    <property type="entry name" value="POLO_box_2"/>
</dbReference>
<feature type="domain" description="Protein kinase" evidence="15">
    <location>
        <begin position="33"/>
        <end position="285"/>
    </location>
</feature>
<dbReference type="GO" id="GO:0000776">
    <property type="term" value="C:kinetochore"/>
    <property type="evidence" value="ECO:0007669"/>
    <property type="project" value="TreeGrafter"/>
</dbReference>
<keyword evidence="6" id="KW-0808">Transferase</keyword>
<dbReference type="PANTHER" id="PTHR24345">
    <property type="entry name" value="SERINE/THREONINE-PROTEIN KINASE PLK"/>
    <property type="match status" value="1"/>
</dbReference>
<dbReference type="PROSITE" id="PS50078">
    <property type="entry name" value="POLO_BOX"/>
    <property type="match status" value="2"/>
</dbReference>
<dbReference type="Proteomes" id="UP000792457">
    <property type="component" value="Unassembled WGS sequence"/>
</dbReference>
<dbReference type="SUPFAM" id="SSF56112">
    <property type="entry name" value="Protein kinase-like (PK-like)"/>
    <property type="match status" value="1"/>
</dbReference>
<evidence type="ECO:0000256" key="6">
    <source>
        <dbReference type="ARBA" id="ARBA00022679"/>
    </source>
</evidence>